<keyword evidence="1" id="KW-0472">Membrane</keyword>
<name>A0A5B0E510_9HYPH</name>
<feature type="transmembrane region" description="Helical" evidence="1">
    <location>
        <begin position="195"/>
        <end position="217"/>
    </location>
</feature>
<dbReference type="PANTHER" id="PTHR35342:SF5">
    <property type="entry name" value="TRICARBOXYLIC TRANSPORT PROTEIN"/>
    <property type="match status" value="1"/>
</dbReference>
<dbReference type="OrthoDB" id="9806425at2"/>
<organism evidence="3 4">
    <name type="scientific">Aureimonas fodinaquatilis</name>
    <dbReference type="NCBI Taxonomy" id="2565783"/>
    <lineage>
        <taxon>Bacteria</taxon>
        <taxon>Pseudomonadati</taxon>
        <taxon>Pseudomonadota</taxon>
        <taxon>Alphaproteobacteria</taxon>
        <taxon>Hyphomicrobiales</taxon>
        <taxon>Aurantimonadaceae</taxon>
        <taxon>Aureimonas</taxon>
    </lineage>
</organism>
<dbReference type="Proteomes" id="UP000324738">
    <property type="component" value="Unassembled WGS sequence"/>
</dbReference>
<evidence type="ECO:0000256" key="1">
    <source>
        <dbReference type="SAM" id="Phobius"/>
    </source>
</evidence>
<proteinExistence type="predicted"/>
<feature type="transmembrane region" description="Helical" evidence="1">
    <location>
        <begin position="166"/>
        <end position="183"/>
    </location>
</feature>
<feature type="transmembrane region" description="Helical" evidence="1">
    <location>
        <begin position="20"/>
        <end position="39"/>
    </location>
</feature>
<dbReference type="Pfam" id="PF01970">
    <property type="entry name" value="TctA"/>
    <property type="match status" value="1"/>
</dbReference>
<comment type="caution">
    <text evidence="3">The sequence shown here is derived from an EMBL/GenBank/DDBJ whole genome shotgun (WGS) entry which is preliminary data.</text>
</comment>
<feature type="transmembrane region" description="Helical" evidence="1">
    <location>
        <begin position="142"/>
        <end position="159"/>
    </location>
</feature>
<feature type="domain" description="DUF112" evidence="2">
    <location>
        <begin position="20"/>
        <end position="439"/>
    </location>
</feature>
<feature type="transmembrane region" description="Helical" evidence="1">
    <location>
        <begin position="355"/>
        <end position="375"/>
    </location>
</feature>
<accession>A0A5B0E510</accession>
<keyword evidence="1" id="KW-0812">Transmembrane</keyword>
<feature type="transmembrane region" description="Helical" evidence="1">
    <location>
        <begin position="45"/>
        <end position="69"/>
    </location>
</feature>
<feature type="transmembrane region" description="Helical" evidence="1">
    <location>
        <begin position="470"/>
        <end position="491"/>
    </location>
</feature>
<feature type="transmembrane region" description="Helical" evidence="1">
    <location>
        <begin position="110"/>
        <end position="136"/>
    </location>
</feature>
<evidence type="ECO:0000259" key="2">
    <source>
        <dbReference type="Pfam" id="PF01970"/>
    </source>
</evidence>
<feature type="transmembrane region" description="Helical" evidence="1">
    <location>
        <begin position="319"/>
        <end position="343"/>
    </location>
</feature>
<evidence type="ECO:0000313" key="4">
    <source>
        <dbReference type="Proteomes" id="UP000324738"/>
    </source>
</evidence>
<dbReference type="EMBL" id="VTWH01000001">
    <property type="protein sequence ID" value="KAA0972519.1"/>
    <property type="molecule type" value="Genomic_DNA"/>
</dbReference>
<dbReference type="AlphaFoldDB" id="A0A5B0E510"/>
<sequence>MEAIMGLLQGFSVAFLPENLLAALAGAALGTAVGVLPGLGPLGGAALILPFTYAMSPTAAIIMIAGIYYGGMYGGSTTSVLLNVPGETASVVTTLDGYPLTQKGRAGPTLFIMAVGSAIAAFISLVLVTLFAPWLARFGVNFGPAEFFAVMTCGLIVLSRISGGNLVSNLFPLMLGILLGTIGQEPVTSIARFTFGYFPLIAGLELTAIAIGLFGIAEIMRMIEKRESIPKIMRIRVRDMLPSREEWRRSWAPWGRGSLVGFVFGLLPGPSAALSSFASYQLEKKVSKGRHEMGTGAIEGVAGPEAANNAAATSGMIPVLALGLPFSATLALILAALMIHGIQPGPLLPVQHPDIFWGVIASMWVGNVMLLVLNIPMIGIWVSMLKVPPYLLGAFVLVIAAVGTYSVRHNIVDVYLLAGAAGVGYFFNKLNFSLSPLILGFILGPEIEKHLRQGLFLSRGDLIYFIERPIAATLWGLTIAVFLGVIIYRLLGKDAARKMEKFELED</sequence>
<evidence type="ECO:0000313" key="3">
    <source>
        <dbReference type="EMBL" id="KAA0972519.1"/>
    </source>
</evidence>
<protein>
    <submittedName>
        <fullName evidence="3">Tripartite tricarboxylate transporter TctA</fullName>
    </submittedName>
</protein>
<dbReference type="InterPro" id="IPR002823">
    <property type="entry name" value="DUF112_TM"/>
</dbReference>
<reference evidence="3 4" key="1">
    <citation type="submission" date="2019-08" db="EMBL/GenBank/DDBJ databases">
        <title>Aureimonas fodiniaquatilis sp. nov., isolated from a coal mine wastewater.</title>
        <authorList>
            <person name="Kim W."/>
        </authorList>
    </citation>
    <scope>NUCLEOTIDE SEQUENCE [LARGE SCALE GENOMIC DNA]</scope>
    <source>
        <strain evidence="3 4">CAU 1482</strain>
    </source>
</reference>
<feature type="transmembrane region" description="Helical" evidence="1">
    <location>
        <begin position="387"/>
        <end position="407"/>
    </location>
</feature>
<keyword evidence="4" id="KW-1185">Reference proteome</keyword>
<keyword evidence="1" id="KW-1133">Transmembrane helix</keyword>
<dbReference type="PANTHER" id="PTHR35342">
    <property type="entry name" value="TRICARBOXYLIC TRANSPORT PROTEIN"/>
    <property type="match status" value="1"/>
</dbReference>
<gene>
    <name evidence="3" type="ORF">FPY71_05385</name>
</gene>